<dbReference type="Proteomes" id="UP001228690">
    <property type="component" value="Chromosome"/>
</dbReference>
<evidence type="ECO:0000313" key="2">
    <source>
        <dbReference type="EMBL" id="WGK70006.1"/>
    </source>
</evidence>
<keyword evidence="1" id="KW-0472">Membrane</keyword>
<evidence type="ECO:0000313" key="3">
    <source>
        <dbReference type="Proteomes" id="UP001228690"/>
    </source>
</evidence>
<keyword evidence="1" id="KW-0812">Transmembrane</keyword>
<name>A0ABY8MJD9_9SPIO</name>
<gene>
    <name evidence="2" type="ORF">P0082_03870</name>
</gene>
<sequence>MKNRGKTLMDIKVNGVISNIESAKTLSKKSLLKTKSCFLFLNNPTFFCLFLFFFLHLFLSGFAELAADSHPKPPYMVSFQTEGNTLNKLITGPTRAPNGGITGYFGNWYTVDVNTGKIKYDYIRSATDNIAIYARRQTKQLAERLALEESPIVGLAVVFFGF</sequence>
<keyword evidence="3" id="KW-1185">Reference proteome</keyword>
<keyword evidence="1" id="KW-1133">Transmembrane helix</keyword>
<accession>A0ABY8MJD9</accession>
<reference evidence="2 3" key="1">
    <citation type="submission" date="2023-04" db="EMBL/GenBank/DDBJ databases">
        <title>Spirochaete genome identified in red abalone sample constitutes a novel genus.</title>
        <authorList>
            <person name="Sharma S.P."/>
            <person name="Purcell C.M."/>
            <person name="Hyde J.R."/>
            <person name="Severin A.J."/>
        </authorList>
    </citation>
    <scope>NUCLEOTIDE SEQUENCE [LARGE SCALE GENOMIC DNA]</scope>
    <source>
        <strain evidence="2 3">SP-2023</strain>
    </source>
</reference>
<feature type="transmembrane region" description="Helical" evidence="1">
    <location>
        <begin position="37"/>
        <end position="59"/>
    </location>
</feature>
<proteinExistence type="predicted"/>
<organism evidence="2 3">
    <name type="scientific">Candidatus Haliotispira prima</name>
    <dbReference type="NCBI Taxonomy" id="3034016"/>
    <lineage>
        <taxon>Bacteria</taxon>
        <taxon>Pseudomonadati</taxon>
        <taxon>Spirochaetota</taxon>
        <taxon>Spirochaetia</taxon>
        <taxon>Spirochaetales</taxon>
        <taxon>Spirochaetaceae</taxon>
        <taxon>Candidatus Haliotispira</taxon>
    </lineage>
</organism>
<dbReference type="RefSeq" id="WP_326928211.1">
    <property type="nucleotide sequence ID" value="NZ_CP123443.1"/>
</dbReference>
<evidence type="ECO:0000256" key="1">
    <source>
        <dbReference type="SAM" id="Phobius"/>
    </source>
</evidence>
<dbReference type="EMBL" id="CP123443">
    <property type="protein sequence ID" value="WGK70006.1"/>
    <property type="molecule type" value="Genomic_DNA"/>
</dbReference>
<protein>
    <submittedName>
        <fullName evidence="2">Uncharacterized protein</fullName>
    </submittedName>
</protein>